<name>A0A1B0GNS8_PHLPP</name>
<evidence type="ECO:0000256" key="2">
    <source>
        <dbReference type="ARBA" id="ARBA00022692"/>
    </source>
</evidence>
<evidence type="ECO:0000256" key="1">
    <source>
        <dbReference type="ARBA" id="ARBA00004141"/>
    </source>
</evidence>
<evidence type="ECO:0000256" key="4">
    <source>
        <dbReference type="ARBA" id="ARBA00023136"/>
    </source>
</evidence>
<proteinExistence type="predicted"/>
<dbReference type="VEuPathDB" id="VectorBase:PPAPM1_011596"/>
<reference evidence="5" key="1">
    <citation type="submission" date="2022-08" db="UniProtKB">
        <authorList>
            <consortium name="EnsemblMetazoa"/>
        </authorList>
    </citation>
    <scope>IDENTIFICATION</scope>
    <source>
        <strain evidence="5">Israel</strain>
    </source>
</reference>
<keyword evidence="3" id="KW-1133">Transmembrane helix</keyword>
<keyword evidence="6" id="KW-1185">Reference proteome</keyword>
<dbReference type="GO" id="GO:0016020">
    <property type="term" value="C:membrane"/>
    <property type="evidence" value="ECO:0007669"/>
    <property type="project" value="UniProtKB-SubCell"/>
</dbReference>
<dbReference type="VEuPathDB" id="VectorBase:PPAI005062"/>
<dbReference type="Pfam" id="PF03619">
    <property type="entry name" value="Solute_trans_a"/>
    <property type="match status" value="1"/>
</dbReference>
<protein>
    <submittedName>
        <fullName evidence="5">Uncharacterized protein</fullName>
    </submittedName>
</protein>
<keyword evidence="2" id="KW-0812">Transmembrane</keyword>
<evidence type="ECO:0000256" key="3">
    <source>
        <dbReference type="ARBA" id="ARBA00022989"/>
    </source>
</evidence>
<organism evidence="5 6">
    <name type="scientific">Phlebotomus papatasi</name>
    <name type="common">Sandfly</name>
    <dbReference type="NCBI Taxonomy" id="29031"/>
    <lineage>
        <taxon>Eukaryota</taxon>
        <taxon>Metazoa</taxon>
        <taxon>Ecdysozoa</taxon>
        <taxon>Arthropoda</taxon>
        <taxon>Hexapoda</taxon>
        <taxon>Insecta</taxon>
        <taxon>Pterygota</taxon>
        <taxon>Neoptera</taxon>
        <taxon>Endopterygota</taxon>
        <taxon>Diptera</taxon>
        <taxon>Nematocera</taxon>
        <taxon>Psychodoidea</taxon>
        <taxon>Psychodidae</taxon>
        <taxon>Phlebotomus</taxon>
        <taxon>Phlebotomus</taxon>
    </lineage>
</organism>
<sequence>MIVRMMSPNFPDLRIRPKYFALQFVLMMTKIQPGIGNAIVSSIAFPCWYPLTPSLYKNIIVQIVILTQMVILSIWSQKLYRTPSKSTMKLNALS</sequence>
<dbReference type="InterPro" id="IPR005178">
    <property type="entry name" value="Ostalpha/TMEM184C"/>
</dbReference>
<evidence type="ECO:0000313" key="5">
    <source>
        <dbReference type="EnsemblMetazoa" id="PPAI005062-PA"/>
    </source>
</evidence>
<keyword evidence="4" id="KW-0472">Membrane</keyword>
<accession>A0A1B0GNS8</accession>
<comment type="subcellular location">
    <subcellularLocation>
        <location evidence="1">Membrane</location>
        <topology evidence="1">Multi-pass membrane protein</topology>
    </subcellularLocation>
</comment>
<dbReference type="Proteomes" id="UP000092462">
    <property type="component" value="Unassembled WGS sequence"/>
</dbReference>
<dbReference type="AlphaFoldDB" id="A0A1B0GNS8"/>
<dbReference type="EnsemblMetazoa" id="PPAI005062-RA">
    <property type="protein sequence ID" value="PPAI005062-PA"/>
    <property type="gene ID" value="PPAI005062"/>
</dbReference>
<evidence type="ECO:0000313" key="6">
    <source>
        <dbReference type="Proteomes" id="UP000092462"/>
    </source>
</evidence>
<dbReference type="EMBL" id="AJVK01029744">
    <property type="status" value="NOT_ANNOTATED_CDS"/>
    <property type="molecule type" value="Genomic_DNA"/>
</dbReference>